<dbReference type="Pfam" id="PF07690">
    <property type="entry name" value="MFS_1"/>
    <property type="match status" value="1"/>
</dbReference>
<dbReference type="Gene3D" id="1.20.1250.20">
    <property type="entry name" value="MFS general substrate transporter like domains"/>
    <property type="match status" value="2"/>
</dbReference>
<dbReference type="SUPFAM" id="SSF103473">
    <property type="entry name" value="MFS general substrate transporter"/>
    <property type="match status" value="1"/>
</dbReference>
<dbReference type="EMBL" id="NQVN01000011">
    <property type="protein sequence ID" value="PIO98175.1"/>
    <property type="molecule type" value="Genomic_DNA"/>
</dbReference>
<feature type="transmembrane region" description="Helical" evidence="4">
    <location>
        <begin position="263"/>
        <end position="281"/>
    </location>
</feature>
<feature type="transmembrane region" description="Helical" evidence="4">
    <location>
        <begin position="349"/>
        <end position="367"/>
    </location>
</feature>
<gene>
    <name evidence="6" type="ORF">CJ014_16070</name>
</gene>
<dbReference type="AlphaFoldDB" id="A0A2G9WU05"/>
<dbReference type="GO" id="GO:0022857">
    <property type="term" value="F:transmembrane transporter activity"/>
    <property type="evidence" value="ECO:0007669"/>
    <property type="project" value="InterPro"/>
</dbReference>
<keyword evidence="2 4" id="KW-1133">Transmembrane helix</keyword>
<evidence type="ECO:0000256" key="1">
    <source>
        <dbReference type="ARBA" id="ARBA00022692"/>
    </source>
</evidence>
<dbReference type="PANTHER" id="PTHR43129">
    <property type="entry name" value="FOSMIDOMYCIN RESISTANCE PROTEIN"/>
    <property type="match status" value="1"/>
</dbReference>
<dbReference type="PANTHER" id="PTHR43129:SF1">
    <property type="entry name" value="FOSMIDOMYCIN RESISTANCE PROTEIN"/>
    <property type="match status" value="1"/>
</dbReference>
<feature type="transmembrane region" description="Helical" evidence="4">
    <location>
        <begin position="89"/>
        <end position="105"/>
    </location>
</feature>
<evidence type="ECO:0000256" key="4">
    <source>
        <dbReference type="SAM" id="Phobius"/>
    </source>
</evidence>
<keyword evidence="7" id="KW-1185">Reference proteome</keyword>
<feature type="transmembrane region" description="Helical" evidence="4">
    <location>
        <begin position="177"/>
        <end position="200"/>
    </location>
</feature>
<sequence length="406" mass="43560">MECQLTDTTAPAAVPSATTTAFSVIFAISFCHMLNDMMQSLLTGLYPMLKENYALDFGQIGLMTLTFQFTASLLQPLVGSYTDRHPQPYSLAIGMGFTLLGLLLLANVHSYHLLLVACALIGMGSSVFHPESSRVARMASGGRYGLAQSLFQVGGNFGSALGPLLAAFIVLPHGQKSVAWFSAAALLAMIVLWQVGNWYGRHRKTAARRAIATPHVSLPRWRVITALAVLGCLVFSKYIYLASLSSYYTFYLMHKFGVSVQQSQMLLFVFLGAVAAGTVIGGPIGDRIGRKPVIWVSILGVLPFSLALPYVGLVWTVVLTVIIGLVLASAFSAIIVFAQELVPGKVGMIAGFFFGFSFGIGGIGAAVLGQVADVKGIDFVYHVCAFLPAFGLLTVFLPNIERSRLK</sequence>
<feature type="transmembrane region" description="Helical" evidence="4">
    <location>
        <begin position="111"/>
        <end position="129"/>
    </location>
</feature>
<comment type="caution">
    <text evidence="6">The sequence shown here is derived from an EMBL/GenBank/DDBJ whole genome shotgun (WGS) entry which is preliminary data.</text>
</comment>
<feature type="transmembrane region" description="Helical" evidence="4">
    <location>
        <begin position="221"/>
        <end position="243"/>
    </location>
</feature>
<name>A0A2G9WU05_9HYPH</name>
<feature type="transmembrane region" description="Helical" evidence="4">
    <location>
        <begin position="150"/>
        <end position="171"/>
    </location>
</feature>
<organism evidence="6 7">
    <name type="scientific">Pleomorphomonas carboxyditropha</name>
    <dbReference type="NCBI Taxonomy" id="2023338"/>
    <lineage>
        <taxon>Bacteria</taxon>
        <taxon>Pseudomonadati</taxon>
        <taxon>Pseudomonadota</taxon>
        <taxon>Alphaproteobacteria</taxon>
        <taxon>Hyphomicrobiales</taxon>
        <taxon>Pleomorphomonadaceae</taxon>
        <taxon>Pleomorphomonas</taxon>
    </lineage>
</organism>
<dbReference type="CDD" id="cd17478">
    <property type="entry name" value="MFS_FsR"/>
    <property type="match status" value="1"/>
</dbReference>
<feature type="transmembrane region" description="Helical" evidence="4">
    <location>
        <begin position="293"/>
        <end position="311"/>
    </location>
</feature>
<dbReference type="GO" id="GO:0005886">
    <property type="term" value="C:plasma membrane"/>
    <property type="evidence" value="ECO:0007669"/>
    <property type="project" value="TreeGrafter"/>
</dbReference>
<feature type="domain" description="Major facilitator superfamily (MFS) profile" evidence="5">
    <location>
        <begin position="24"/>
        <end position="403"/>
    </location>
</feature>
<evidence type="ECO:0000256" key="2">
    <source>
        <dbReference type="ARBA" id="ARBA00022989"/>
    </source>
</evidence>
<feature type="transmembrane region" description="Helical" evidence="4">
    <location>
        <begin position="379"/>
        <end position="400"/>
    </location>
</feature>
<dbReference type="PROSITE" id="PS50850">
    <property type="entry name" value="MFS"/>
    <property type="match status" value="1"/>
</dbReference>
<evidence type="ECO:0000259" key="5">
    <source>
        <dbReference type="PROSITE" id="PS50850"/>
    </source>
</evidence>
<dbReference type="Proteomes" id="UP000231070">
    <property type="component" value="Unassembled WGS sequence"/>
</dbReference>
<accession>A0A2G9WU05</accession>
<evidence type="ECO:0000313" key="6">
    <source>
        <dbReference type="EMBL" id="PIO98175.1"/>
    </source>
</evidence>
<feature type="transmembrane region" description="Helical" evidence="4">
    <location>
        <begin position="12"/>
        <end position="35"/>
    </location>
</feature>
<dbReference type="InterPro" id="IPR020846">
    <property type="entry name" value="MFS_dom"/>
</dbReference>
<reference evidence="6 7" key="1">
    <citation type="submission" date="2017-08" db="EMBL/GenBank/DDBJ databases">
        <title>Pleomorphomonas carboxidotrophicus sp. nov., a new mesophilic hydrogenogenic carboxidotroph.</title>
        <authorList>
            <person name="Esquivel-Elizondo S."/>
            <person name="Krajmalnik-Brown R."/>
            <person name="Maldonado J."/>
        </authorList>
    </citation>
    <scope>NUCLEOTIDE SEQUENCE [LARGE SCALE GENOMIC DNA]</scope>
    <source>
        <strain evidence="6 7">SVCO-16</strain>
    </source>
</reference>
<evidence type="ECO:0000313" key="7">
    <source>
        <dbReference type="Proteomes" id="UP000231070"/>
    </source>
</evidence>
<proteinExistence type="predicted"/>
<keyword evidence="1 4" id="KW-0812">Transmembrane</keyword>
<protein>
    <submittedName>
        <fullName evidence="6">MFS transporter</fullName>
    </submittedName>
</protein>
<feature type="transmembrane region" description="Helical" evidence="4">
    <location>
        <begin position="317"/>
        <end position="337"/>
    </location>
</feature>
<evidence type="ECO:0000256" key="3">
    <source>
        <dbReference type="ARBA" id="ARBA00023136"/>
    </source>
</evidence>
<dbReference type="InterPro" id="IPR036259">
    <property type="entry name" value="MFS_trans_sf"/>
</dbReference>
<dbReference type="InterPro" id="IPR011701">
    <property type="entry name" value="MFS"/>
</dbReference>
<dbReference type="OrthoDB" id="9770492at2"/>
<keyword evidence="3 4" id="KW-0472">Membrane</keyword>
<feature type="transmembrane region" description="Helical" evidence="4">
    <location>
        <begin position="55"/>
        <end position="77"/>
    </location>
</feature>